<evidence type="ECO:0000256" key="1">
    <source>
        <dbReference type="ARBA" id="ARBA00023242"/>
    </source>
</evidence>
<feature type="region of interest" description="Disordered" evidence="2">
    <location>
        <begin position="69"/>
        <end position="124"/>
    </location>
</feature>
<dbReference type="OrthoDB" id="39175at2759"/>
<dbReference type="PANTHER" id="PTHR46910:SF40">
    <property type="entry name" value="ZN(II)2CYS6 TRANSCRIPTION FACTOR (EUROFUNG)"/>
    <property type="match status" value="1"/>
</dbReference>
<name>A0A854QKY6_CRYNE</name>
<dbReference type="Gene3D" id="4.10.240.10">
    <property type="entry name" value="Zn(2)-C6 fungal-type DNA-binding domain"/>
    <property type="match status" value="1"/>
</dbReference>
<dbReference type="SMART" id="SM00066">
    <property type="entry name" value="GAL4"/>
    <property type="match status" value="1"/>
</dbReference>
<feature type="region of interest" description="Disordered" evidence="2">
    <location>
        <begin position="463"/>
        <end position="488"/>
    </location>
</feature>
<feature type="domain" description="Zn(2)-C6 fungal-type" evidence="3">
    <location>
        <begin position="307"/>
        <end position="345"/>
    </location>
</feature>
<dbReference type="Pfam" id="PF00172">
    <property type="entry name" value="Zn_clus"/>
    <property type="match status" value="1"/>
</dbReference>
<dbReference type="PANTHER" id="PTHR46910">
    <property type="entry name" value="TRANSCRIPTION FACTOR PDR1"/>
    <property type="match status" value="1"/>
</dbReference>
<dbReference type="AlphaFoldDB" id="A0A854QKY6"/>
<dbReference type="Proteomes" id="UP000199727">
    <property type="component" value="Unassembled WGS sequence"/>
</dbReference>
<proteinExistence type="predicted"/>
<feature type="region of interest" description="Disordered" evidence="2">
    <location>
        <begin position="350"/>
        <end position="408"/>
    </location>
</feature>
<accession>A0A854QKY6</accession>
<protein>
    <recommendedName>
        <fullName evidence="3">Zn(2)-C6 fungal-type domain-containing protein</fullName>
    </recommendedName>
</protein>
<dbReference type="InterPro" id="IPR036864">
    <property type="entry name" value="Zn2-C6_fun-type_DNA-bd_sf"/>
</dbReference>
<dbReference type="InterPro" id="IPR001138">
    <property type="entry name" value="Zn2Cys6_DnaBD"/>
</dbReference>
<feature type="compositionally biased region" description="Polar residues" evidence="2">
    <location>
        <begin position="69"/>
        <end position="110"/>
    </location>
</feature>
<gene>
    <name evidence="4" type="ORF">C361_00684</name>
</gene>
<evidence type="ECO:0000256" key="2">
    <source>
        <dbReference type="SAM" id="MobiDB-lite"/>
    </source>
</evidence>
<sequence length="488" mass="53475">MILSFAMERELIPQLSHYYTSEMEDRPLSPRLYHLLIREQRSNESTGISLRPILTDGCGSRAFSGHNSAGLNTPLSPLSANPDLTASPHSQSQHGSIRRSVSPTSVSFHLSSEEIPTPNRRTNSILSLLNGPMSSSPPSFIGPSNSFTHKTEQDKYNHHRPNSPYPRPPPATFPITQHNQSTYFEERPCLPPTPGSIETYNPAPSSFPEFYPYHTPTAPYMTQAIDRPGIYRRHSSHPNEHHSLYPHLVPPSLHRHSTHHSSSATPSTSFNVPFPPPPPLTAYANGPYEPDFRVSGPRIPISRTTKACNSCRNRKVRCDAGAMNGGRAGEAPCTRCKEGNLECVYTNVQKKRGPCPGTARPAGSRSRRSSVQKQQQQTLIPQPPLPPSRPDSMGTDYGNHLDSVSPSQRSSIASIQTSIDVITPEETKFGHVGSYGFPFPPASSSALSQEYDWHATSKAAVAGNVPGWSGPQVGPRGSYSSAPWEGRR</sequence>
<dbReference type="CDD" id="cd00067">
    <property type="entry name" value="GAL4"/>
    <property type="match status" value="1"/>
</dbReference>
<dbReference type="SUPFAM" id="SSF57701">
    <property type="entry name" value="Zn2/Cys6 DNA-binding domain"/>
    <property type="match status" value="1"/>
</dbReference>
<comment type="caution">
    <text evidence="4">The sequence shown here is derived from an EMBL/GenBank/DDBJ whole genome shotgun (WGS) entry which is preliminary data.</text>
</comment>
<evidence type="ECO:0000259" key="3">
    <source>
        <dbReference type="PROSITE" id="PS50048"/>
    </source>
</evidence>
<organism evidence="4 5">
    <name type="scientific">Cryptococcus neoformans Tu259-1</name>
    <dbReference type="NCBI Taxonomy" id="1230072"/>
    <lineage>
        <taxon>Eukaryota</taxon>
        <taxon>Fungi</taxon>
        <taxon>Dikarya</taxon>
        <taxon>Basidiomycota</taxon>
        <taxon>Agaricomycotina</taxon>
        <taxon>Tremellomycetes</taxon>
        <taxon>Tremellales</taxon>
        <taxon>Cryptococcaceae</taxon>
        <taxon>Cryptococcus</taxon>
        <taxon>Cryptococcus neoformans species complex</taxon>
    </lineage>
</organism>
<dbReference type="GO" id="GO:0000981">
    <property type="term" value="F:DNA-binding transcription factor activity, RNA polymerase II-specific"/>
    <property type="evidence" value="ECO:0007669"/>
    <property type="project" value="InterPro"/>
</dbReference>
<keyword evidence="1" id="KW-0539">Nucleus</keyword>
<feature type="region of interest" description="Disordered" evidence="2">
    <location>
        <begin position="253"/>
        <end position="272"/>
    </location>
</feature>
<evidence type="ECO:0000313" key="4">
    <source>
        <dbReference type="EMBL" id="OXG29030.1"/>
    </source>
</evidence>
<dbReference type="GO" id="GO:0008270">
    <property type="term" value="F:zinc ion binding"/>
    <property type="evidence" value="ECO:0007669"/>
    <property type="project" value="InterPro"/>
</dbReference>
<reference evidence="4 5" key="1">
    <citation type="submission" date="2017-06" db="EMBL/GenBank/DDBJ databases">
        <title>Global population genomics of the pathogenic fungus Cryptococcus neoformans var. grubii.</title>
        <authorList>
            <person name="Cuomo C."/>
            <person name="Litvintseva A."/>
            <person name="Chen Y."/>
            <person name="Young S."/>
            <person name="Zeng Q."/>
            <person name="Chapman S."/>
            <person name="Gujja S."/>
            <person name="Saif S."/>
            <person name="Birren B."/>
        </authorList>
    </citation>
    <scope>NUCLEOTIDE SEQUENCE [LARGE SCALE GENOMIC DNA]</scope>
    <source>
        <strain evidence="4 5">Tu259-1</strain>
    </source>
</reference>
<dbReference type="PROSITE" id="PS50048">
    <property type="entry name" value="ZN2_CY6_FUNGAL_2"/>
    <property type="match status" value="1"/>
</dbReference>
<dbReference type="EMBL" id="AMKT01000010">
    <property type="protein sequence ID" value="OXG29030.1"/>
    <property type="molecule type" value="Genomic_DNA"/>
</dbReference>
<evidence type="ECO:0000313" key="5">
    <source>
        <dbReference type="Proteomes" id="UP000199727"/>
    </source>
</evidence>
<feature type="compositionally biased region" description="Low complexity" evidence="2">
    <location>
        <begin position="371"/>
        <end position="380"/>
    </location>
</feature>
<dbReference type="InterPro" id="IPR050987">
    <property type="entry name" value="AtrR-like"/>
</dbReference>
<feature type="compositionally biased region" description="Low complexity" evidence="2">
    <location>
        <begin position="260"/>
        <end position="269"/>
    </location>
</feature>